<feature type="domain" description="C2H2-type" evidence="10">
    <location>
        <begin position="236"/>
        <end position="261"/>
    </location>
</feature>
<evidence type="ECO:0000256" key="7">
    <source>
        <dbReference type="ARBA" id="ARBA00023242"/>
    </source>
</evidence>
<keyword evidence="2" id="KW-0677">Repeat</keyword>
<dbReference type="GO" id="GO:0000978">
    <property type="term" value="F:RNA polymerase II cis-regulatory region sequence-specific DNA binding"/>
    <property type="evidence" value="ECO:0007669"/>
    <property type="project" value="TreeGrafter"/>
</dbReference>
<feature type="compositionally biased region" description="Basic residues" evidence="9">
    <location>
        <begin position="302"/>
        <end position="312"/>
    </location>
</feature>
<evidence type="ECO:0000256" key="6">
    <source>
        <dbReference type="ARBA" id="ARBA00023163"/>
    </source>
</evidence>
<feature type="region of interest" description="Disordered" evidence="9">
    <location>
        <begin position="138"/>
        <end position="158"/>
    </location>
</feature>
<accession>A0A9P4Z166</accession>
<dbReference type="PROSITE" id="PS50157">
    <property type="entry name" value="ZINC_FINGER_C2H2_2"/>
    <property type="match status" value="3"/>
</dbReference>
<dbReference type="FunFam" id="3.30.160.60:FF:000032">
    <property type="entry name" value="Krueppel-like factor 4"/>
    <property type="match status" value="1"/>
</dbReference>
<feature type="domain" description="C2H2-type" evidence="10">
    <location>
        <begin position="201"/>
        <end position="235"/>
    </location>
</feature>
<dbReference type="Proteomes" id="UP000749293">
    <property type="component" value="Unassembled WGS sequence"/>
</dbReference>
<evidence type="ECO:0000259" key="10">
    <source>
        <dbReference type="PROSITE" id="PS50157"/>
    </source>
</evidence>
<evidence type="ECO:0000313" key="12">
    <source>
        <dbReference type="Proteomes" id="UP000749293"/>
    </source>
</evidence>
<evidence type="ECO:0000256" key="8">
    <source>
        <dbReference type="PROSITE-ProRule" id="PRU00042"/>
    </source>
</evidence>
<sequence>MGLSFWGSAPAAYQEWPAPTALPVDNSTTIEMMNPIANVSQFIDQYFPVSSRAPVETTWSAAIDFHPTNNGAANPDSRPPLTTEQHMAPFTDISMGKPAAIRLSLSSNTITPNETLDPQRRVKFDTTVDQLIRVDNDTDPQAITPAPSPRVDEVSARSSPVSSASSIISKGVCDGSHYNKTFSKKTHLDIHKRTHTGNRPYTCHHDSCTLTFSQLGNLKKRNVKPHEETHEGKKPFRCLLEDCDKTFSQLGNMKTHQSNLHKEAIHNLTAKFVQFTNNGYVPEEYRALFDYFKLHYKNNNRGIKGRGKARKIAGRDAQAPRKVKANASATNNANKKQFLNESPQVAK</sequence>
<dbReference type="InterPro" id="IPR036236">
    <property type="entry name" value="Znf_C2H2_sf"/>
</dbReference>
<feature type="domain" description="C2H2-type" evidence="10">
    <location>
        <begin position="171"/>
        <end position="200"/>
    </location>
</feature>
<dbReference type="PROSITE" id="PS00028">
    <property type="entry name" value="ZINC_FINGER_C2H2_1"/>
    <property type="match status" value="1"/>
</dbReference>
<evidence type="ECO:0000256" key="9">
    <source>
        <dbReference type="SAM" id="MobiDB-lite"/>
    </source>
</evidence>
<dbReference type="AlphaFoldDB" id="A0A9P4Z166"/>
<gene>
    <name evidence="11" type="ORF">GMORB2_4371</name>
</gene>
<dbReference type="PANTHER" id="PTHR14003">
    <property type="entry name" value="TRANSCRIPTIONAL REPRESSOR PROTEIN YY"/>
    <property type="match status" value="1"/>
</dbReference>
<evidence type="ECO:0000313" key="11">
    <source>
        <dbReference type="EMBL" id="KAF4125531.1"/>
    </source>
</evidence>
<comment type="caution">
    <text evidence="11">The sequence shown here is derived from an EMBL/GenBank/DDBJ whole genome shotgun (WGS) entry which is preliminary data.</text>
</comment>
<name>A0A9P4Z166_9HYPO</name>
<dbReference type="GeneID" id="55970599"/>
<dbReference type="PANTHER" id="PTHR14003:SF23">
    <property type="entry name" value="ZINC FINGER PROTEIN 143"/>
    <property type="match status" value="1"/>
</dbReference>
<keyword evidence="1" id="KW-0479">Metal-binding</keyword>
<dbReference type="OrthoDB" id="427030at2759"/>
<dbReference type="Gene3D" id="3.30.160.60">
    <property type="entry name" value="Classic Zinc Finger"/>
    <property type="match status" value="3"/>
</dbReference>
<keyword evidence="5" id="KW-0805">Transcription regulation</keyword>
<keyword evidence="4" id="KW-0862">Zinc</keyword>
<evidence type="ECO:0000256" key="4">
    <source>
        <dbReference type="ARBA" id="ARBA00022833"/>
    </source>
</evidence>
<keyword evidence="7" id="KW-0539">Nucleus</keyword>
<dbReference type="GO" id="GO:0005667">
    <property type="term" value="C:transcription regulator complex"/>
    <property type="evidence" value="ECO:0007669"/>
    <property type="project" value="TreeGrafter"/>
</dbReference>
<dbReference type="SUPFAM" id="SSF57667">
    <property type="entry name" value="beta-beta-alpha zinc fingers"/>
    <property type="match status" value="2"/>
</dbReference>
<dbReference type="GO" id="GO:0008270">
    <property type="term" value="F:zinc ion binding"/>
    <property type="evidence" value="ECO:0007669"/>
    <property type="project" value="UniProtKB-KW"/>
</dbReference>
<keyword evidence="12" id="KW-1185">Reference proteome</keyword>
<dbReference type="GO" id="GO:0000981">
    <property type="term" value="F:DNA-binding transcription factor activity, RNA polymerase II-specific"/>
    <property type="evidence" value="ECO:0007669"/>
    <property type="project" value="TreeGrafter"/>
</dbReference>
<evidence type="ECO:0000256" key="3">
    <source>
        <dbReference type="ARBA" id="ARBA00022771"/>
    </source>
</evidence>
<feature type="compositionally biased region" description="Low complexity" evidence="9">
    <location>
        <begin position="325"/>
        <end position="336"/>
    </location>
</feature>
<evidence type="ECO:0000256" key="2">
    <source>
        <dbReference type="ARBA" id="ARBA00022737"/>
    </source>
</evidence>
<keyword evidence="6" id="KW-0804">Transcription</keyword>
<organism evidence="11 12">
    <name type="scientific">Geosmithia morbida</name>
    <dbReference type="NCBI Taxonomy" id="1094350"/>
    <lineage>
        <taxon>Eukaryota</taxon>
        <taxon>Fungi</taxon>
        <taxon>Dikarya</taxon>
        <taxon>Ascomycota</taxon>
        <taxon>Pezizomycotina</taxon>
        <taxon>Sordariomycetes</taxon>
        <taxon>Hypocreomycetidae</taxon>
        <taxon>Hypocreales</taxon>
        <taxon>Bionectriaceae</taxon>
        <taxon>Geosmithia</taxon>
    </lineage>
</organism>
<protein>
    <submittedName>
        <fullName evidence="11">ZnF C2H2</fullName>
    </submittedName>
</protein>
<dbReference type="SMART" id="SM00355">
    <property type="entry name" value="ZnF_C2H2"/>
    <property type="match status" value="2"/>
</dbReference>
<evidence type="ECO:0000256" key="1">
    <source>
        <dbReference type="ARBA" id="ARBA00022723"/>
    </source>
</evidence>
<evidence type="ECO:0000256" key="5">
    <source>
        <dbReference type="ARBA" id="ARBA00023015"/>
    </source>
</evidence>
<dbReference type="Pfam" id="PF00096">
    <property type="entry name" value="zf-C2H2"/>
    <property type="match status" value="1"/>
</dbReference>
<feature type="region of interest" description="Disordered" evidence="9">
    <location>
        <begin position="302"/>
        <end position="347"/>
    </location>
</feature>
<dbReference type="EMBL" id="JAANYQ010000003">
    <property type="protein sequence ID" value="KAF4125531.1"/>
    <property type="molecule type" value="Genomic_DNA"/>
</dbReference>
<proteinExistence type="predicted"/>
<feature type="compositionally biased region" description="Polar residues" evidence="9">
    <location>
        <begin position="337"/>
        <end position="347"/>
    </location>
</feature>
<reference evidence="11" key="1">
    <citation type="submission" date="2020-03" db="EMBL/GenBank/DDBJ databases">
        <title>Site-based positive gene gene selection in Geosmithia morbida across the United States reveals a broad range of putative effectors and factors for local host and environmental adapation.</title>
        <authorList>
            <person name="Onufrak A."/>
            <person name="Murdoch R.W."/>
            <person name="Gazis R."/>
            <person name="Huff M."/>
            <person name="Staton M."/>
            <person name="Klingeman W."/>
            <person name="Hadziabdic D."/>
        </authorList>
    </citation>
    <scope>NUCLEOTIDE SEQUENCE</scope>
    <source>
        <strain evidence="11">1262</strain>
    </source>
</reference>
<keyword evidence="3 8" id="KW-0863">Zinc-finger</keyword>
<dbReference type="InterPro" id="IPR013087">
    <property type="entry name" value="Znf_C2H2_type"/>
</dbReference>
<dbReference type="RefSeq" id="XP_035324183.1">
    <property type="nucleotide sequence ID" value="XM_035466346.1"/>
</dbReference>
<dbReference type="GO" id="GO:0000785">
    <property type="term" value="C:chromatin"/>
    <property type="evidence" value="ECO:0007669"/>
    <property type="project" value="TreeGrafter"/>
</dbReference>